<dbReference type="Proteomes" id="UP000242715">
    <property type="component" value="Unassembled WGS sequence"/>
</dbReference>
<dbReference type="CDD" id="cd04481">
    <property type="entry name" value="RPA1_DBD_B_like"/>
    <property type="match status" value="1"/>
</dbReference>
<dbReference type="EMBL" id="DF973818">
    <property type="protein sequence ID" value="GAU40640.1"/>
    <property type="molecule type" value="Genomic_DNA"/>
</dbReference>
<evidence type="ECO:0000313" key="3">
    <source>
        <dbReference type="EMBL" id="GAU40640.1"/>
    </source>
</evidence>
<feature type="region of interest" description="Disordered" evidence="1">
    <location>
        <begin position="468"/>
        <end position="490"/>
    </location>
</feature>
<evidence type="ECO:0000256" key="1">
    <source>
        <dbReference type="SAM" id="MobiDB-lite"/>
    </source>
</evidence>
<reference evidence="4" key="1">
    <citation type="journal article" date="2017" name="Front. Plant Sci.">
        <title>Climate Clever Clovers: New Paradigm to Reduce the Environmental Footprint of Ruminants by Breeding Low Methanogenic Forages Utilizing Haplotype Variation.</title>
        <authorList>
            <person name="Kaur P."/>
            <person name="Appels R."/>
            <person name="Bayer P.E."/>
            <person name="Keeble-Gagnere G."/>
            <person name="Wang J."/>
            <person name="Hirakawa H."/>
            <person name="Shirasawa K."/>
            <person name="Vercoe P."/>
            <person name="Stefanova K."/>
            <person name="Durmic Z."/>
            <person name="Nichols P."/>
            <person name="Revell C."/>
            <person name="Isobe S.N."/>
            <person name="Edwards D."/>
            <person name="Erskine W."/>
        </authorList>
    </citation>
    <scope>NUCLEOTIDE SEQUENCE [LARGE SCALE GENOMIC DNA]</scope>
    <source>
        <strain evidence="4">cv. Daliak</strain>
    </source>
</reference>
<dbReference type="PANTHER" id="PTHR47165:SF4">
    <property type="entry name" value="OS03G0429900 PROTEIN"/>
    <property type="match status" value="1"/>
</dbReference>
<protein>
    <recommendedName>
        <fullName evidence="2">Replication protein A 70 kDa DNA-binding subunit B/D first OB fold domain-containing protein</fullName>
    </recommendedName>
</protein>
<dbReference type="Pfam" id="PF02721">
    <property type="entry name" value="DUF223"/>
    <property type="match status" value="1"/>
</dbReference>
<evidence type="ECO:0000313" key="4">
    <source>
        <dbReference type="Proteomes" id="UP000242715"/>
    </source>
</evidence>
<dbReference type="PANTHER" id="PTHR47165">
    <property type="entry name" value="OS03G0429900 PROTEIN"/>
    <property type="match status" value="1"/>
</dbReference>
<sequence length="518" mass="58015">MARVFEFIKDITDRKDLWKIAVKVKDKWNATKEGKDFFQIVVVDSKGDDIFVLVPIELKQKFENEIPITVNNTYTMQNFQVTKNDDQFKPSHHEFKLRFTGGTLVEDVNVHQIADPVAKFKSFGDILNGDFREDYLYDVIGLVDEVGYQQPHPGNRKVQVNFILRDLGNNVINCTLWENYALKFFNVQNKANEGPTIVFMKYAKVKHAGLLTGNTFNIVSLAAGIESGTITNVTETPSQMMSQSSGGSQFTPYTAEQKFTHNAEVMPLSKIVQLAEDTKCVTVVDTVKIKPNKSGWYYLTCYKCPKQCFGDAPPYRCIDKHETETEIIRYKMDIEVGAGDVKATCVFWDRECAQLLGISASDLRAEMLGIGITNPLVYPVQMDDITGRTIAVKLKWQVKWKTGSVMAIHDGGDFVNEIQSSFPPGDGPQGNLIKYDKTIAKSEDNSSAESTQNTQDMVIPTISLSASDEIDPDNIDLTTPPPKRLGKQLESSHEIVNVDNVVGSKASSTKMMKKPKKE</sequence>
<accession>A0A2Z6NV27</accession>
<organism evidence="3 4">
    <name type="scientific">Trifolium subterraneum</name>
    <name type="common">Subterranean clover</name>
    <dbReference type="NCBI Taxonomy" id="3900"/>
    <lineage>
        <taxon>Eukaryota</taxon>
        <taxon>Viridiplantae</taxon>
        <taxon>Streptophyta</taxon>
        <taxon>Embryophyta</taxon>
        <taxon>Tracheophyta</taxon>
        <taxon>Spermatophyta</taxon>
        <taxon>Magnoliopsida</taxon>
        <taxon>eudicotyledons</taxon>
        <taxon>Gunneridae</taxon>
        <taxon>Pentapetalae</taxon>
        <taxon>rosids</taxon>
        <taxon>fabids</taxon>
        <taxon>Fabales</taxon>
        <taxon>Fabaceae</taxon>
        <taxon>Papilionoideae</taxon>
        <taxon>50 kb inversion clade</taxon>
        <taxon>NPAAA clade</taxon>
        <taxon>Hologalegina</taxon>
        <taxon>IRL clade</taxon>
        <taxon>Trifolieae</taxon>
        <taxon>Trifolium</taxon>
    </lineage>
</organism>
<dbReference type="AlphaFoldDB" id="A0A2Z6NV27"/>
<name>A0A2Z6NV27_TRISU</name>
<dbReference type="SUPFAM" id="SSF50249">
    <property type="entry name" value="Nucleic acid-binding proteins"/>
    <property type="match status" value="3"/>
</dbReference>
<dbReference type="CDD" id="cd04480">
    <property type="entry name" value="RPA1_DBD_A_like"/>
    <property type="match status" value="1"/>
</dbReference>
<keyword evidence="4" id="KW-1185">Reference proteome</keyword>
<dbReference type="InterPro" id="IPR003871">
    <property type="entry name" value="RFA1B/D_OB_1st"/>
</dbReference>
<proteinExistence type="predicted"/>
<dbReference type="Gene3D" id="2.40.50.140">
    <property type="entry name" value="Nucleic acid-binding proteins"/>
    <property type="match status" value="3"/>
</dbReference>
<dbReference type="OrthoDB" id="1421631at2759"/>
<gene>
    <name evidence="3" type="ORF">TSUD_397760</name>
</gene>
<evidence type="ECO:0000259" key="2">
    <source>
        <dbReference type="Pfam" id="PF02721"/>
    </source>
</evidence>
<feature type="domain" description="Replication protein A 70 kDa DNA-binding subunit B/D first OB fold" evidence="2">
    <location>
        <begin position="5"/>
        <end position="106"/>
    </location>
</feature>
<dbReference type="InterPro" id="IPR012340">
    <property type="entry name" value="NA-bd_OB-fold"/>
</dbReference>